<dbReference type="Gene3D" id="3.40.30.120">
    <property type="match status" value="1"/>
</dbReference>
<organism evidence="5 6">
    <name type="scientific">Streptomyces albireticuli</name>
    <dbReference type="NCBI Taxonomy" id="1940"/>
    <lineage>
        <taxon>Bacteria</taxon>
        <taxon>Bacillati</taxon>
        <taxon>Actinomycetota</taxon>
        <taxon>Actinomycetes</taxon>
        <taxon>Kitasatosporales</taxon>
        <taxon>Streptomycetaceae</taxon>
        <taxon>Streptomyces</taxon>
    </lineage>
</organism>
<name>A0A2A2CZD0_9ACTN</name>
<dbReference type="AlphaFoldDB" id="A0A2A2CZD0"/>
<dbReference type="Pfam" id="PF21274">
    <property type="entry name" value="Rng_hyd_C"/>
    <property type="match status" value="1"/>
</dbReference>
<accession>A0A2A2CZD0</accession>
<dbReference type="Gene3D" id="3.50.50.60">
    <property type="entry name" value="FAD/NAD(P)-binding domain"/>
    <property type="match status" value="1"/>
</dbReference>
<dbReference type="Gene3D" id="3.30.70.2450">
    <property type="match status" value="1"/>
</dbReference>
<comment type="cofactor">
    <cofactor evidence="1">
        <name>FAD</name>
        <dbReference type="ChEBI" id="CHEBI:57692"/>
    </cofactor>
</comment>
<dbReference type="GO" id="GO:0071949">
    <property type="term" value="F:FAD binding"/>
    <property type="evidence" value="ECO:0007669"/>
    <property type="project" value="InterPro"/>
</dbReference>
<dbReference type="PANTHER" id="PTHR43004">
    <property type="entry name" value="TRK SYSTEM POTASSIUM UPTAKE PROTEIN"/>
    <property type="match status" value="1"/>
</dbReference>
<evidence type="ECO:0000256" key="3">
    <source>
        <dbReference type="ARBA" id="ARBA00022827"/>
    </source>
</evidence>
<evidence type="ECO:0000256" key="1">
    <source>
        <dbReference type="ARBA" id="ARBA00001974"/>
    </source>
</evidence>
<gene>
    <name evidence="5" type="ORF">CK936_33940</name>
</gene>
<feature type="domain" description="FAD-binding" evidence="4">
    <location>
        <begin position="2"/>
        <end position="365"/>
    </location>
</feature>
<keyword evidence="6" id="KW-1185">Reference proteome</keyword>
<evidence type="ECO:0000259" key="4">
    <source>
        <dbReference type="Pfam" id="PF01494"/>
    </source>
</evidence>
<dbReference type="Proteomes" id="UP000218944">
    <property type="component" value="Unassembled WGS sequence"/>
</dbReference>
<dbReference type="PANTHER" id="PTHR43004:SF19">
    <property type="entry name" value="BINDING MONOOXYGENASE, PUTATIVE (JCVI)-RELATED"/>
    <property type="match status" value="1"/>
</dbReference>
<dbReference type="SUPFAM" id="SSF51905">
    <property type="entry name" value="FAD/NAD(P)-binding domain"/>
    <property type="match status" value="1"/>
</dbReference>
<sequence>MVAGGGPVGLMLACELRLGGARVVVLERFTEVDPTVKGGAITTPSAEALYRRGMLPALAEVQRRSMERFRAFMSERNDGDGADATGQGMRYVGHFAGIMLRADLVDRTEPGLGDAGPAAEVSFVAQQDIERLLVERADELGVEVRRGVELTGFDEDAEGVTVRTGDGDGDGDGGGTIRASWLVGCDGGRSTVRKAAGFDFPGTDPEITCHQAVVEMTGAEDLTVGWTATDTGVYAYGPMPGRVVTVELDGPPADREAPVTAEDLQARLRRVSGVDVTITEVRTATRFTDHARQVTDYRKGRVLLAGDAAHVHSAFGSQGLSLGIGDAMNLGWKLAAVVAGRAPETLLDTYTAERHPVGAWVLDWTRSQIAAMRPDPQSRALRRIVSDLAETVAGTTYLVARLSGAAVRYALPGGHPLTGRSAPDLELADGSRLADHLHGGRALLLDLTGDPELRARAAGYAGRVDVVTAGCPSRPGLAALLVRPDGFTAWAADVATDVAADVATDAATSVEGLTEALGEWFGAPEGAAGHAVPVG</sequence>
<dbReference type="InterPro" id="IPR050641">
    <property type="entry name" value="RIFMO-like"/>
</dbReference>
<dbReference type="GO" id="GO:0016709">
    <property type="term" value="F:oxidoreductase activity, acting on paired donors, with incorporation or reduction of molecular oxygen, NAD(P)H as one donor, and incorporation of one atom of oxygen"/>
    <property type="evidence" value="ECO:0007669"/>
    <property type="project" value="UniProtKB-ARBA"/>
</dbReference>
<protein>
    <submittedName>
        <fullName evidence="5">FAD-dependent oxidoreductase</fullName>
    </submittedName>
</protein>
<evidence type="ECO:0000313" key="6">
    <source>
        <dbReference type="Proteomes" id="UP000218944"/>
    </source>
</evidence>
<dbReference type="EMBL" id="NSJV01000642">
    <property type="protein sequence ID" value="PAU44604.1"/>
    <property type="molecule type" value="Genomic_DNA"/>
</dbReference>
<reference evidence="5 6" key="1">
    <citation type="submission" date="2017-08" db="EMBL/GenBank/DDBJ databases">
        <title>Genome sequence of Streptomyces albireticuli NRRL B-1670.</title>
        <authorList>
            <person name="Graham D.E."/>
            <person name="Mahan K.M."/>
            <person name="Klingeman D.M."/>
            <person name="Hettich R.L."/>
            <person name="Parry R.J."/>
            <person name="Spain J.C."/>
        </authorList>
    </citation>
    <scope>NUCLEOTIDE SEQUENCE [LARGE SCALE GENOMIC DNA]</scope>
    <source>
        <strain evidence="5 6">NRRL B-1670</strain>
    </source>
</reference>
<keyword evidence="3" id="KW-0274">FAD</keyword>
<dbReference type="InterPro" id="IPR002938">
    <property type="entry name" value="FAD-bd"/>
</dbReference>
<keyword evidence="2" id="KW-0285">Flavoprotein</keyword>
<dbReference type="Pfam" id="PF01494">
    <property type="entry name" value="FAD_binding_3"/>
    <property type="match status" value="1"/>
</dbReference>
<dbReference type="PRINTS" id="PR00420">
    <property type="entry name" value="RNGMNOXGNASE"/>
</dbReference>
<evidence type="ECO:0000313" key="5">
    <source>
        <dbReference type="EMBL" id="PAU44604.1"/>
    </source>
</evidence>
<evidence type="ECO:0000256" key="2">
    <source>
        <dbReference type="ARBA" id="ARBA00022630"/>
    </source>
</evidence>
<proteinExistence type="predicted"/>
<comment type="caution">
    <text evidence="5">The sequence shown here is derived from an EMBL/GenBank/DDBJ whole genome shotgun (WGS) entry which is preliminary data.</text>
</comment>
<dbReference type="InterPro" id="IPR036188">
    <property type="entry name" value="FAD/NAD-bd_sf"/>
</dbReference>